<dbReference type="InterPro" id="IPR038232">
    <property type="entry name" value="PknH-like_Extracell_sf"/>
</dbReference>
<keyword evidence="3" id="KW-0808">Transferase</keyword>
<dbReference type="EC" id="2.7.11.1" evidence="3"/>
<organism evidence="3 4">
    <name type="scientific">Mycolicibacterium obuense</name>
    <dbReference type="NCBI Taxonomy" id="1807"/>
    <lineage>
        <taxon>Bacteria</taxon>
        <taxon>Bacillati</taxon>
        <taxon>Actinomycetota</taxon>
        <taxon>Actinomycetes</taxon>
        <taxon>Mycobacteriales</taxon>
        <taxon>Mycobacteriaceae</taxon>
        <taxon>Mycolicibacterium</taxon>
    </lineage>
</organism>
<dbReference type="RefSeq" id="WP_048422811.1">
    <property type="nucleotide sequence ID" value="NZ_JYNU01000009.1"/>
</dbReference>
<evidence type="ECO:0000259" key="2">
    <source>
        <dbReference type="Pfam" id="PF14032"/>
    </source>
</evidence>
<dbReference type="Pfam" id="PF14032">
    <property type="entry name" value="PknH_C"/>
    <property type="match status" value="1"/>
</dbReference>
<comment type="caution">
    <text evidence="3">The sequence shown here is derived from an EMBL/GenBank/DDBJ whole genome shotgun (WGS) entry which is preliminary data.</text>
</comment>
<dbReference type="PROSITE" id="PS51257">
    <property type="entry name" value="PROKAR_LIPOPROTEIN"/>
    <property type="match status" value="1"/>
</dbReference>
<dbReference type="Proteomes" id="UP000036313">
    <property type="component" value="Unassembled WGS sequence"/>
</dbReference>
<proteinExistence type="predicted"/>
<name>A0A0J6W7L0_9MYCO</name>
<dbReference type="EMBL" id="JYNU01000009">
    <property type="protein sequence ID" value="KMO77843.1"/>
    <property type="molecule type" value="Genomic_DNA"/>
</dbReference>
<keyword evidence="1" id="KW-0732">Signal</keyword>
<dbReference type="PATRIC" id="fig|1807.14.peg.1759"/>
<gene>
    <name evidence="3" type="primary">pknH_4</name>
    <name evidence="3" type="ORF">MOBUDSM44075_01751</name>
</gene>
<accession>A0A0J6W7L0</accession>
<dbReference type="InterPro" id="IPR026954">
    <property type="entry name" value="PknH-like_Extracell"/>
</dbReference>
<dbReference type="AlphaFoldDB" id="A0A0J6W7L0"/>
<protein>
    <submittedName>
        <fullName evidence="3">Serine/threonine-protein kinase PknH</fullName>
        <ecNumber evidence="3">2.7.11.1</ecNumber>
    </submittedName>
</protein>
<dbReference type="GO" id="GO:0004674">
    <property type="term" value="F:protein serine/threonine kinase activity"/>
    <property type="evidence" value="ECO:0007669"/>
    <property type="project" value="UniProtKB-EC"/>
</dbReference>
<evidence type="ECO:0000256" key="1">
    <source>
        <dbReference type="SAM" id="SignalP"/>
    </source>
</evidence>
<feature type="signal peptide" evidence="1">
    <location>
        <begin position="1"/>
        <end position="21"/>
    </location>
</feature>
<feature type="chain" id="PRO_5039647489" evidence="1">
    <location>
        <begin position="22"/>
        <end position="235"/>
    </location>
</feature>
<feature type="domain" description="PknH-like extracellular" evidence="2">
    <location>
        <begin position="45"/>
        <end position="232"/>
    </location>
</feature>
<evidence type="ECO:0000313" key="3">
    <source>
        <dbReference type="EMBL" id="KMO77843.1"/>
    </source>
</evidence>
<keyword evidence="3" id="KW-0418">Kinase</keyword>
<sequence length="235" mass="24291" precursor="true">MKPAPKWWVSSLAVVASTVLAGCVSTVEGAAVRAGGPGGDLPVLDDAALGRLLLNIGEINGIMGSTGMQVAGDVDEMTDHSDSVSDVDCLGAVYAAEKPVYADTGWTAVRDRVAREPGDDNQHWVEETAVLYPAARDAQAFFDSSSQTWQGCANQSIGTNDGDYSWALGDVDVDVTDGGAPLLTQAAEQDDSGGWQCQHALSVVSNATVEAWACGYRIDGEAAEIAAAMVAKAGP</sequence>
<dbReference type="Gene3D" id="3.40.1000.70">
    <property type="entry name" value="PknH-like extracellular domain"/>
    <property type="match status" value="1"/>
</dbReference>
<evidence type="ECO:0000313" key="4">
    <source>
        <dbReference type="Proteomes" id="UP000036313"/>
    </source>
</evidence>
<reference evidence="3 4" key="1">
    <citation type="journal article" date="2015" name="Genome Biol. Evol.">
        <title>Characterization of Three Mycobacterium spp. with Potential Use in Bioremediation by Genome Sequencing and Comparative Genomics.</title>
        <authorList>
            <person name="Das S."/>
            <person name="Pettersson B.M."/>
            <person name="Behra P.R."/>
            <person name="Ramesh M."/>
            <person name="Dasgupta S."/>
            <person name="Bhattacharya A."/>
            <person name="Kirsebom L.A."/>
        </authorList>
    </citation>
    <scope>NUCLEOTIDE SEQUENCE [LARGE SCALE GENOMIC DNA]</scope>
    <source>
        <strain evidence="3 4">DSM 44075</strain>
    </source>
</reference>